<dbReference type="Proteomes" id="UP000052943">
    <property type="component" value="Unassembled WGS sequence"/>
</dbReference>
<keyword evidence="3" id="KW-0106">Calcium</keyword>
<dbReference type="PROSITE" id="PS50222">
    <property type="entry name" value="EF_HAND_2"/>
    <property type="match status" value="2"/>
</dbReference>
<dbReference type="InterPro" id="IPR002110">
    <property type="entry name" value="Ankyrin_rpt"/>
</dbReference>
<protein>
    <recommendedName>
        <fullName evidence="1">Calmodulin</fullName>
    </recommendedName>
</protein>
<evidence type="ECO:0000256" key="3">
    <source>
        <dbReference type="ARBA" id="ARBA00022837"/>
    </source>
</evidence>
<dbReference type="GO" id="GO:0016460">
    <property type="term" value="C:myosin II complex"/>
    <property type="evidence" value="ECO:0007669"/>
    <property type="project" value="TreeGrafter"/>
</dbReference>
<dbReference type="FunFam" id="1.10.238.10:FF:000003">
    <property type="entry name" value="Calmodulin A"/>
    <property type="match status" value="1"/>
</dbReference>
<dbReference type="PROSITE" id="PS50853">
    <property type="entry name" value="FN3"/>
    <property type="match status" value="1"/>
</dbReference>
<dbReference type="SUPFAM" id="SSF48403">
    <property type="entry name" value="Ankyrin repeat"/>
    <property type="match status" value="1"/>
</dbReference>
<dbReference type="EMBL" id="LNFO01002302">
    <property type="protein sequence ID" value="KUF86347.1"/>
    <property type="molecule type" value="Genomic_DNA"/>
</dbReference>
<feature type="domain" description="EF-hand" evidence="4">
    <location>
        <begin position="297"/>
        <end position="332"/>
    </location>
</feature>
<dbReference type="InterPro" id="IPR011335">
    <property type="entry name" value="Restrct_endonuc-II-like"/>
</dbReference>
<accession>A0A0W8CQA4</accession>
<dbReference type="InterPro" id="IPR018247">
    <property type="entry name" value="EF_Hand_1_Ca_BS"/>
</dbReference>
<dbReference type="CDD" id="cd00051">
    <property type="entry name" value="EFh"/>
    <property type="match status" value="1"/>
</dbReference>
<organism evidence="6 7">
    <name type="scientific">Phytophthora nicotianae</name>
    <name type="common">Potato buckeye rot agent</name>
    <name type="synonym">Phytophthora parasitica</name>
    <dbReference type="NCBI Taxonomy" id="4792"/>
    <lineage>
        <taxon>Eukaryota</taxon>
        <taxon>Sar</taxon>
        <taxon>Stramenopiles</taxon>
        <taxon>Oomycota</taxon>
        <taxon>Peronosporomycetes</taxon>
        <taxon>Peronosporales</taxon>
        <taxon>Peronosporaceae</taxon>
        <taxon>Phytophthora</taxon>
    </lineage>
</organism>
<dbReference type="SMART" id="SM00060">
    <property type="entry name" value="FN3"/>
    <property type="match status" value="1"/>
</dbReference>
<evidence type="ECO:0000313" key="7">
    <source>
        <dbReference type="Proteomes" id="UP000052943"/>
    </source>
</evidence>
<evidence type="ECO:0000256" key="1">
    <source>
        <dbReference type="ARBA" id="ARBA00020786"/>
    </source>
</evidence>
<dbReference type="Pfam" id="PF00023">
    <property type="entry name" value="Ank"/>
    <property type="match status" value="1"/>
</dbReference>
<dbReference type="PROSITE" id="PS00018">
    <property type="entry name" value="EF_HAND_1"/>
    <property type="match status" value="2"/>
</dbReference>
<dbReference type="PANTHER" id="PTHR23048:SF0">
    <property type="entry name" value="CALMODULIN LIKE 3"/>
    <property type="match status" value="1"/>
</dbReference>
<dbReference type="STRING" id="4790.A0A0W8CQA4"/>
<sequence>MAATKRALGRNIMVFASEVPVISAMNPYRKIEEVFLDVWRRTNPSQVSSLQKRLSLALPSPEEKMQAIVQDLGAAPAINELILEASEAKTIHQVATAQAKVVKSLPSATPADVKADVVQFVTSTMHKGFGVKQETAGIEQYQEKRKVVVKERNLVFSKKKIATIGDYNLLVGGKIDGRADGKVIEVKNRLKRFMNPLPKYDIAQLQTYLYILDVQEGELVEHLQADKAQTKMTKVPWNDKMWNAEIEPYLVRFGIMADDKELRETVRAAFACYDEDGSGWIDAAELRHLVSDLGGVLTERDFRKALQILDRDSNGVIDRDEFTEWWVGQSEGNGTAGEVEKVLARLRDLGRQRFHVDIHTACWNGFEDVVERLVEDGSELVNQRDSSEYGNQNSPLHYAAYQGHNSICDILNGLTPVDVCTTPAITELFRNLLGKPPSTPAAPTLEPLSDTELKILWSPPRPNLDEVVPVSGYKVKISSSSVPVKIALAVAFPPETSISGLCADTEYSASICAINLHGLSEFSAESELVRTRKGEFSSWHPHLNIALTIVNCHEHSKTVGTCTMCH</sequence>
<dbReference type="SUPFAM" id="SSF49265">
    <property type="entry name" value="Fibronectin type III"/>
    <property type="match status" value="1"/>
</dbReference>
<dbReference type="GO" id="GO:0006281">
    <property type="term" value="P:DNA repair"/>
    <property type="evidence" value="ECO:0007669"/>
    <property type="project" value="UniProtKB-ARBA"/>
</dbReference>
<evidence type="ECO:0000256" key="2">
    <source>
        <dbReference type="ARBA" id="ARBA00022737"/>
    </source>
</evidence>
<dbReference type="Gene3D" id="1.25.40.20">
    <property type="entry name" value="Ankyrin repeat-containing domain"/>
    <property type="match status" value="1"/>
</dbReference>
<dbReference type="InterPro" id="IPR036116">
    <property type="entry name" value="FN3_sf"/>
</dbReference>
<dbReference type="InterPro" id="IPR036770">
    <property type="entry name" value="Ankyrin_rpt-contain_sf"/>
</dbReference>
<comment type="caution">
    <text evidence="6">The sequence shown here is derived from an EMBL/GenBank/DDBJ whole genome shotgun (WGS) entry which is preliminary data.</text>
</comment>
<dbReference type="Gene3D" id="1.10.238.10">
    <property type="entry name" value="EF-hand"/>
    <property type="match status" value="1"/>
</dbReference>
<dbReference type="Gene3D" id="2.60.40.10">
    <property type="entry name" value="Immunoglobulins"/>
    <property type="match status" value="1"/>
</dbReference>
<dbReference type="Gene3D" id="3.90.320.10">
    <property type="match status" value="1"/>
</dbReference>
<dbReference type="InterPro" id="IPR050230">
    <property type="entry name" value="CALM/Myosin/TropC-like"/>
</dbReference>
<dbReference type="PANTHER" id="PTHR23048">
    <property type="entry name" value="MYOSIN LIGHT CHAIN 1, 3"/>
    <property type="match status" value="1"/>
</dbReference>
<dbReference type="InterPro" id="IPR011604">
    <property type="entry name" value="PDDEXK-like_dom_sf"/>
</dbReference>
<name>A0A0W8CQA4_PHYNI</name>
<feature type="domain" description="Fibronectin type-III" evidence="5">
    <location>
        <begin position="439"/>
        <end position="534"/>
    </location>
</feature>
<dbReference type="Pfam" id="PF13499">
    <property type="entry name" value="EF-hand_7"/>
    <property type="match status" value="1"/>
</dbReference>
<dbReference type="CDD" id="cd00063">
    <property type="entry name" value="FN3"/>
    <property type="match status" value="1"/>
</dbReference>
<dbReference type="OrthoDB" id="2124056at2759"/>
<evidence type="ECO:0000313" key="6">
    <source>
        <dbReference type="EMBL" id="KUF86347.1"/>
    </source>
</evidence>
<feature type="domain" description="EF-hand" evidence="4">
    <location>
        <begin position="261"/>
        <end position="296"/>
    </location>
</feature>
<dbReference type="InterPro" id="IPR011992">
    <property type="entry name" value="EF-hand-dom_pair"/>
</dbReference>
<dbReference type="GO" id="GO:0005509">
    <property type="term" value="F:calcium ion binding"/>
    <property type="evidence" value="ECO:0007669"/>
    <property type="project" value="InterPro"/>
</dbReference>
<keyword evidence="2" id="KW-0677">Repeat</keyword>
<dbReference type="InterPro" id="IPR002048">
    <property type="entry name" value="EF_hand_dom"/>
</dbReference>
<evidence type="ECO:0000259" key="5">
    <source>
        <dbReference type="PROSITE" id="PS50853"/>
    </source>
</evidence>
<dbReference type="AlphaFoldDB" id="A0A0W8CQA4"/>
<dbReference type="InterPro" id="IPR013783">
    <property type="entry name" value="Ig-like_fold"/>
</dbReference>
<dbReference type="Pfam" id="PF00041">
    <property type="entry name" value="fn3"/>
    <property type="match status" value="1"/>
</dbReference>
<dbReference type="SMART" id="SM00054">
    <property type="entry name" value="EFh"/>
    <property type="match status" value="2"/>
</dbReference>
<evidence type="ECO:0000259" key="4">
    <source>
        <dbReference type="PROSITE" id="PS50222"/>
    </source>
</evidence>
<dbReference type="InterPro" id="IPR003961">
    <property type="entry name" value="FN3_dom"/>
</dbReference>
<reference evidence="6 7" key="1">
    <citation type="submission" date="2015-11" db="EMBL/GenBank/DDBJ databases">
        <title>Genomes and virulence difference between two physiological races of Phytophthora nicotianae.</title>
        <authorList>
            <person name="Liu H."/>
            <person name="Ma X."/>
            <person name="Yu H."/>
            <person name="Fang D."/>
            <person name="Li Y."/>
            <person name="Wang X."/>
            <person name="Wang W."/>
            <person name="Dong Y."/>
            <person name="Xiao B."/>
        </authorList>
    </citation>
    <scope>NUCLEOTIDE SEQUENCE [LARGE SCALE GENOMIC DNA]</scope>
    <source>
        <strain evidence="7">race 0</strain>
    </source>
</reference>
<gene>
    <name evidence="6" type="ORF">AM587_10007929</name>
</gene>
<proteinExistence type="predicted"/>
<dbReference type="SUPFAM" id="SSF52980">
    <property type="entry name" value="Restriction endonuclease-like"/>
    <property type="match status" value="1"/>
</dbReference>
<dbReference type="SUPFAM" id="SSF47473">
    <property type="entry name" value="EF-hand"/>
    <property type="match status" value="1"/>
</dbReference>